<evidence type="ECO:0000313" key="4">
    <source>
        <dbReference type="Proteomes" id="UP000326207"/>
    </source>
</evidence>
<dbReference type="InterPro" id="IPR038695">
    <property type="entry name" value="Saro_0823-like_sf"/>
</dbReference>
<accession>A0A5N5UCI7</accession>
<evidence type="ECO:0000313" key="2">
    <source>
        <dbReference type="EMBL" id="KAB7516395.1"/>
    </source>
</evidence>
<evidence type="ECO:0000313" key="1">
    <source>
        <dbReference type="EMBL" id="KAB7515343.1"/>
    </source>
</evidence>
<accession>A0A5N5U9P6</accession>
<dbReference type="PANTHER" id="PTHR37953">
    <property type="entry name" value="UPF0127 PROTEIN MJ1496"/>
    <property type="match status" value="1"/>
</dbReference>
<organism evidence="2 6">
    <name type="scientific">Halosegnis rubeus</name>
    <dbReference type="NCBI Taxonomy" id="2212850"/>
    <lineage>
        <taxon>Archaea</taxon>
        <taxon>Methanobacteriati</taxon>
        <taxon>Methanobacteriota</taxon>
        <taxon>Stenosarchaea group</taxon>
        <taxon>Halobacteria</taxon>
        <taxon>Halobacteriales</taxon>
        <taxon>Natronomonadaceae</taxon>
        <taxon>Halosegnis</taxon>
    </lineage>
</organism>
<comment type="caution">
    <text evidence="2">The sequence shown here is derived from an EMBL/GenBank/DDBJ whole genome shotgun (WGS) entry which is preliminary data.</text>
</comment>
<evidence type="ECO:0000313" key="5">
    <source>
        <dbReference type="Proteomes" id="UP000326302"/>
    </source>
</evidence>
<sequence length="189" mass="20503">MNRRQILPALGLLLALAVVGYAAGLFTPLLTTGGYQPVAGPTATPADDSTATSTPYADGYARTPVTVRDGETNATLGSVRVAVAETRDQKITGLSKTASLPEDRGMLFPYNAPADRTYVMRGMDFGIDIIYIDSDGRITTIHHAPEPPDGEDGEQYEYPGYGQYVLEVNYEWTTRHDVAEGDRVDIGEW</sequence>
<dbReference type="Proteomes" id="UP000326865">
    <property type="component" value="Unassembled WGS sequence"/>
</dbReference>
<dbReference type="PANTHER" id="PTHR37953:SF1">
    <property type="entry name" value="UPF0127 PROTEIN MJ1496"/>
    <property type="match status" value="1"/>
</dbReference>
<proteinExistence type="predicted"/>
<dbReference type="AlphaFoldDB" id="A0A5N5UCI7"/>
<dbReference type="EMBL" id="QJOW01000003">
    <property type="protein sequence ID" value="KAB7515343.1"/>
    <property type="molecule type" value="Genomic_DNA"/>
</dbReference>
<protein>
    <submittedName>
        <fullName evidence="2">DUF192 domain-containing protein</fullName>
    </submittedName>
</protein>
<reference evidence="4 5" key="1">
    <citation type="submission" date="2019-10" db="EMBL/GenBank/DDBJ databases">
        <title>Unraveling microbial dark matter from salterns through culturing: the case of the genus Halosegnis.</title>
        <authorList>
            <person name="Duran-Viseras A."/>
            <person name="Andrei A.-S."/>
            <person name="Vera-Gargallo B."/>
            <person name="Ghai R."/>
            <person name="Sanchez-Porro C."/>
            <person name="Ventosa A."/>
        </authorList>
    </citation>
    <scope>NUCLEOTIDE SEQUENCE [LARGE SCALE GENOMIC DNA]</scope>
    <source>
        <strain evidence="1 5">F17-44</strain>
        <strain evidence="2 6">F18-79</strain>
        <strain evidence="3 4">F19-13</strain>
    </source>
</reference>
<dbReference type="Pfam" id="PF02643">
    <property type="entry name" value="DUF192"/>
    <property type="match status" value="1"/>
</dbReference>
<gene>
    <name evidence="2" type="ORF">DM867_04565</name>
    <name evidence="1" type="ORF">DMP03_08950</name>
    <name evidence="3" type="ORF">DP108_08555</name>
</gene>
<dbReference type="EMBL" id="QKKZ01000001">
    <property type="protein sequence ID" value="KAB7516395.1"/>
    <property type="molecule type" value="Genomic_DNA"/>
</dbReference>
<dbReference type="EMBL" id="QMDY01000004">
    <property type="protein sequence ID" value="KAB7517616.1"/>
    <property type="molecule type" value="Genomic_DNA"/>
</dbReference>
<dbReference type="Gene3D" id="2.60.120.1140">
    <property type="entry name" value="Protein of unknown function DUF192"/>
    <property type="match status" value="1"/>
</dbReference>
<evidence type="ECO:0000313" key="6">
    <source>
        <dbReference type="Proteomes" id="UP000326865"/>
    </source>
</evidence>
<dbReference type="RefSeq" id="WP_152120342.1">
    <property type="nucleotide sequence ID" value="NZ_QJOW01000003.1"/>
</dbReference>
<evidence type="ECO:0000313" key="3">
    <source>
        <dbReference type="EMBL" id="KAB7517616.1"/>
    </source>
</evidence>
<dbReference type="OrthoDB" id="6763at2157"/>
<dbReference type="Proteomes" id="UP000326207">
    <property type="component" value="Unassembled WGS sequence"/>
</dbReference>
<keyword evidence="6" id="KW-1185">Reference proteome</keyword>
<dbReference type="Proteomes" id="UP000326302">
    <property type="component" value="Unassembled WGS sequence"/>
</dbReference>
<dbReference type="InterPro" id="IPR003795">
    <property type="entry name" value="DUF192"/>
</dbReference>
<name>A0A5N5UCI7_9EURY</name>
<accession>A0A5N5UFX7</accession>